<feature type="transmembrane region" description="Helical" evidence="5">
    <location>
        <begin position="94"/>
        <end position="120"/>
    </location>
</feature>
<evidence type="ECO:0000256" key="5">
    <source>
        <dbReference type="SAM" id="Phobius"/>
    </source>
</evidence>
<comment type="subcellular location">
    <subcellularLocation>
        <location evidence="1">Membrane</location>
        <topology evidence="1">Multi-pass membrane protein</topology>
    </subcellularLocation>
</comment>
<dbReference type="PANTHER" id="PTHR43021">
    <property type="entry name" value="NA(+)/H(+) ANTIPORTER-RELATED"/>
    <property type="match status" value="1"/>
</dbReference>
<feature type="transmembrane region" description="Helical" evidence="5">
    <location>
        <begin position="63"/>
        <end position="82"/>
    </location>
</feature>
<protein>
    <submittedName>
        <fullName evidence="7">Sodium:proton antiporter</fullName>
    </submittedName>
</protein>
<sequence>MIMLLCISVALVAGLMMTRLFKRFHLPDVTSYLLAGVLLGPCLLGRLGVPGVGFNSFELVDSLQPICDVALGFIAFAIGSEFRLSALRTTGRAAVIVGVFQALAATILVDAALLVLHIFLGDKLPVSAAITLGAIAAATAPAATLMVVRQYKAKGPVTDILLPVVALDDAVGLVIFAISFGAAQAMETSSANLASIIFEPLLEIVISLALGALLGWVLTFMERWFMSNRNRVAMIAGFIILAVAMSMLSFEIGSVHVKFSSLLVCMMLGTVFCNTCESSEDLMGRADKWSAPLLTLFFVLSGAELHLDVFTDLAIVGIGLAYILSRSLGKYFGAMFSSKLAGCSPEIQKYLGITLLPQAGVALGMASQVGALGEIGSTIRSIVLFGVLVYELIGPTLTKMALTAAGDIKPKTGNAATVSLK</sequence>
<evidence type="ECO:0000256" key="2">
    <source>
        <dbReference type="ARBA" id="ARBA00022692"/>
    </source>
</evidence>
<accession>A0ABM6L6Y5</accession>
<gene>
    <name evidence="7" type="ORF">ADH66_11375</name>
</gene>
<evidence type="ECO:0000259" key="6">
    <source>
        <dbReference type="Pfam" id="PF00999"/>
    </source>
</evidence>
<feature type="transmembrane region" description="Helical" evidence="5">
    <location>
        <begin position="201"/>
        <end position="220"/>
    </location>
</feature>
<keyword evidence="2 5" id="KW-0812">Transmembrane</keyword>
<evidence type="ECO:0000256" key="4">
    <source>
        <dbReference type="ARBA" id="ARBA00023136"/>
    </source>
</evidence>
<name>A0ABM6L6Y5_9FIRM</name>
<feature type="transmembrane region" description="Helical" evidence="5">
    <location>
        <begin position="313"/>
        <end position="329"/>
    </location>
</feature>
<keyword evidence="3 5" id="KW-1133">Transmembrane helix</keyword>
<dbReference type="InterPro" id="IPR006153">
    <property type="entry name" value="Cation/H_exchanger_TM"/>
</dbReference>
<evidence type="ECO:0000256" key="1">
    <source>
        <dbReference type="ARBA" id="ARBA00004141"/>
    </source>
</evidence>
<feature type="transmembrane region" description="Helical" evidence="5">
    <location>
        <begin position="232"/>
        <end position="253"/>
    </location>
</feature>
<proteinExistence type="predicted"/>
<dbReference type="Gene3D" id="1.20.1530.20">
    <property type="match status" value="1"/>
</dbReference>
<organism evidence="7 8">
    <name type="scientific">Acutalibacter muris</name>
    <dbReference type="NCBI Taxonomy" id="1796620"/>
    <lineage>
        <taxon>Bacteria</taxon>
        <taxon>Bacillati</taxon>
        <taxon>Bacillota</taxon>
        <taxon>Clostridia</taxon>
        <taxon>Eubacteriales</taxon>
        <taxon>Acutalibacteraceae</taxon>
        <taxon>Acutalibacter</taxon>
    </lineage>
</organism>
<feature type="transmembrane region" description="Helical" evidence="5">
    <location>
        <begin position="350"/>
        <end position="369"/>
    </location>
</feature>
<evidence type="ECO:0000313" key="7">
    <source>
        <dbReference type="EMBL" id="ASB41203.1"/>
    </source>
</evidence>
<evidence type="ECO:0000256" key="3">
    <source>
        <dbReference type="ARBA" id="ARBA00022989"/>
    </source>
</evidence>
<keyword evidence="4 5" id="KW-0472">Membrane</keyword>
<dbReference type="InterPro" id="IPR038770">
    <property type="entry name" value="Na+/solute_symporter_sf"/>
</dbReference>
<feature type="domain" description="Cation/H+ exchanger transmembrane" evidence="6">
    <location>
        <begin position="9"/>
        <end position="399"/>
    </location>
</feature>
<feature type="transmembrane region" description="Helical" evidence="5">
    <location>
        <begin position="126"/>
        <end position="148"/>
    </location>
</feature>
<feature type="transmembrane region" description="Helical" evidence="5">
    <location>
        <begin position="160"/>
        <end position="181"/>
    </location>
</feature>
<dbReference type="Proteomes" id="UP000196710">
    <property type="component" value="Chromosome"/>
</dbReference>
<feature type="transmembrane region" description="Helical" evidence="5">
    <location>
        <begin position="375"/>
        <end position="393"/>
    </location>
</feature>
<dbReference type="RefSeq" id="WP_066540757.1">
    <property type="nucleotide sequence ID" value="NZ_CAPVCI010000014.1"/>
</dbReference>
<dbReference type="Pfam" id="PF00999">
    <property type="entry name" value="Na_H_Exchanger"/>
    <property type="match status" value="1"/>
</dbReference>
<keyword evidence="8" id="KW-1185">Reference proteome</keyword>
<reference evidence="8" key="1">
    <citation type="submission" date="2017-05" db="EMBL/GenBank/DDBJ databases">
        <title>Improved OligoMM genomes.</title>
        <authorList>
            <person name="Garzetti D."/>
        </authorList>
    </citation>
    <scope>NUCLEOTIDE SEQUENCE [LARGE SCALE GENOMIC DNA]</scope>
    <source>
        <strain evidence="8">KB18</strain>
    </source>
</reference>
<evidence type="ECO:0000313" key="8">
    <source>
        <dbReference type="Proteomes" id="UP000196710"/>
    </source>
</evidence>
<dbReference type="EMBL" id="CP021422">
    <property type="protein sequence ID" value="ASB41203.1"/>
    <property type="molecule type" value="Genomic_DNA"/>
</dbReference>
<dbReference type="PANTHER" id="PTHR43021:SF2">
    <property type="entry name" value="CATION_H+ EXCHANGER DOMAIN-CONTAINING PROTEIN"/>
    <property type="match status" value="1"/>
</dbReference>